<name>A0ACB9IU12_9ASTR</name>
<keyword evidence="2" id="KW-1185">Reference proteome</keyword>
<protein>
    <submittedName>
        <fullName evidence="1">Uncharacterized protein</fullName>
    </submittedName>
</protein>
<sequence>MQLSPVPSSTLILIYGFFINNLSSSTCSSTLISDRPHLQFFFGMNTLSLSVLLNVLTRVNEQIKVVAREAGGFVVDMIRQNKIARRAFLLAGSPGTDKTALALSISQELDTKNKSGNGSPCCWSKYSATCTTTNNSTLDEVNRLALWSYMQLWIKDGSLTL</sequence>
<accession>A0ACB9IU12</accession>
<evidence type="ECO:0000313" key="1">
    <source>
        <dbReference type="EMBL" id="KAI3811311.1"/>
    </source>
</evidence>
<reference evidence="2" key="1">
    <citation type="journal article" date="2022" name="Mol. Ecol. Resour.">
        <title>The genomes of chicory, endive, great burdock and yacon provide insights into Asteraceae palaeo-polyploidization history and plant inulin production.</title>
        <authorList>
            <person name="Fan W."/>
            <person name="Wang S."/>
            <person name="Wang H."/>
            <person name="Wang A."/>
            <person name="Jiang F."/>
            <person name="Liu H."/>
            <person name="Zhao H."/>
            <person name="Xu D."/>
            <person name="Zhang Y."/>
        </authorList>
    </citation>
    <scope>NUCLEOTIDE SEQUENCE [LARGE SCALE GENOMIC DNA]</scope>
    <source>
        <strain evidence="2">cv. Yunnan</strain>
    </source>
</reference>
<organism evidence="1 2">
    <name type="scientific">Smallanthus sonchifolius</name>
    <dbReference type="NCBI Taxonomy" id="185202"/>
    <lineage>
        <taxon>Eukaryota</taxon>
        <taxon>Viridiplantae</taxon>
        <taxon>Streptophyta</taxon>
        <taxon>Embryophyta</taxon>
        <taxon>Tracheophyta</taxon>
        <taxon>Spermatophyta</taxon>
        <taxon>Magnoliopsida</taxon>
        <taxon>eudicotyledons</taxon>
        <taxon>Gunneridae</taxon>
        <taxon>Pentapetalae</taxon>
        <taxon>asterids</taxon>
        <taxon>campanulids</taxon>
        <taxon>Asterales</taxon>
        <taxon>Asteraceae</taxon>
        <taxon>Asteroideae</taxon>
        <taxon>Heliantheae alliance</taxon>
        <taxon>Millerieae</taxon>
        <taxon>Smallanthus</taxon>
    </lineage>
</organism>
<proteinExistence type="predicted"/>
<dbReference type="EMBL" id="CM042024">
    <property type="protein sequence ID" value="KAI3811311.1"/>
    <property type="molecule type" value="Genomic_DNA"/>
</dbReference>
<comment type="caution">
    <text evidence="1">The sequence shown here is derived from an EMBL/GenBank/DDBJ whole genome shotgun (WGS) entry which is preliminary data.</text>
</comment>
<evidence type="ECO:0000313" key="2">
    <source>
        <dbReference type="Proteomes" id="UP001056120"/>
    </source>
</evidence>
<reference evidence="1 2" key="2">
    <citation type="journal article" date="2022" name="Mol. Ecol. Resour.">
        <title>The genomes of chicory, endive, great burdock and yacon provide insights into Asteraceae paleo-polyploidization history and plant inulin production.</title>
        <authorList>
            <person name="Fan W."/>
            <person name="Wang S."/>
            <person name="Wang H."/>
            <person name="Wang A."/>
            <person name="Jiang F."/>
            <person name="Liu H."/>
            <person name="Zhao H."/>
            <person name="Xu D."/>
            <person name="Zhang Y."/>
        </authorList>
    </citation>
    <scope>NUCLEOTIDE SEQUENCE [LARGE SCALE GENOMIC DNA]</scope>
    <source>
        <strain evidence="2">cv. Yunnan</strain>
        <tissue evidence="1">Leaves</tissue>
    </source>
</reference>
<gene>
    <name evidence="1" type="ORF">L1987_21032</name>
</gene>
<dbReference type="Proteomes" id="UP001056120">
    <property type="component" value="Linkage Group LG07"/>
</dbReference>